<dbReference type="Gene3D" id="3.30.450.40">
    <property type="match status" value="2"/>
</dbReference>
<dbReference type="PANTHER" id="PTHR43155:SF2">
    <property type="entry name" value="CYCLIC DI-GMP PHOSPHODIESTERASE PA4108"/>
    <property type="match status" value="1"/>
</dbReference>
<dbReference type="Proteomes" id="UP001165082">
    <property type="component" value="Unassembled WGS sequence"/>
</dbReference>
<name>A0A9W7DMR2_9STRA</name>
<feature type="compositionally biased region" description="Acidic residues" evidence="1">
    <location>
        <begin position="463"/>
        <end position="475"/>
    </location>
</feature>
<dbReference type="AlphaFoldDB" id="A0A9W7DMR2"/>
<evidence type="ECO:0000313" key="3">
    <source>
        <dbReference type="EMBL" id="GMH48768.1"/>
    </source>
</evidence>
<reference evidence="3" key="1">
    <citation type="submission" date="2022-07" db="EMBL/GenBank/DDBJ databases">
        <title>Genome analysis of Parmales, a sister group of diatoms, reveals the evolutionary specialization of diatoms from phago-mixotrophs to photoautotrophs.</title>
        <authorList>
            <person name="Ban H."/>
            <person name="Sato S."/>
            <person name="Yoshikawa S."/>
            <person name="Kazumasa Y."/>
            <person name="Nakamura Y."/>
            <person name="Ichinomiya M."/>
            <person name="Saitoh K."/>
            <person name="Sato N."/>
            <person name="Blanc-Mathieu R."/>
            <person name="Endo H."/>
            <person name="Kuwata A."/>
            <person name="Ogata H."/>
        </authorList>
    </citation>
    <scope>NUCLEOTIDE SEQUENCE</scope>
</reference>
<dbReference type="SUPFAM" id="SSF55781">
    <property type="entry name" value="GAF domain-like"/>
    <property type="match status" value="2"/>
</dbReference>
<keyword evidence="4" id="KW-1185">Reference proteome</keyword>
<feature type="region of interest" description="Disordered" evidence="1">
    <location>
        <begin position="427"/>
        <end position="475"/>
    </location>
</feature>
<evidence type="ECO:0000259" key="2">
    <source>
        <dbReference type="SMART" id="SM00065"/>
    </source>
</evidence>
<sequence>MAVTPEDAADYLSRTNFKSVIELLTAEAILHRSEDPVLFCRTLLDQKIQARGGAAYAPEQATEYVRQCYADASANADENGRIQGKVNAAAGSADVDGLTNRLALLEALIEACRTIATKLDPMEATAAIISQTLKVLMADRATIFTKDPHSNHLVLTVAEGARNIRVPIGKGIAGSVAETGIICNIKDAYTDPRFDPTHDRESGYKTNTILCGPIKDQNDNIVGVLQVINKKDNTTFSDLDAEMLTILSTQAGIALKNANLYLQMEKSRQKFRSLLDIIAALQSELGTNSLIFTMTQRAPKVVGADRCTIFLVDNDNQELWAMQGEVNIRIPKNAGIAGEVATSGETINIPDAYSDSRFNQEVDKKSGYVTRSILCMPIKAGKEVVGVIQLLNKDIGPFDLEDEEVMGSFLSIAGPIIKGSNLFQTGAGKKSKGDDSGEFPGNSAGFKREKTSKGASMMPAFGENDEDEEEDDGGF</sequence>
<evidence type="ECO:0000313" key="4">
    <source>
        <dbReference type="Proteomes" id="UP001165082"/>
    </source>
</evidence>
<dbReference type="InterPro" id="IPR029016">
    <property type="entry name" value="GAF-like_dom_sf"/>
</dbReference>
<dbReference type="EMBL" id="BRXZ01001884">
    <property type="protein sequence ID" value="GMH48768.1"/>
    <property type="molecule type" value="Genomic_DNA"/>
</dbReference>
<evidence type="ECO:0000256" key="1">
    <source>
        <dbReference type="SAM" id="MobiDB-lite"/>
    </source>
</evidence>
<dbReference type="OrthoDB" id="74705at2759"/>
<dbReference type="Pfam" id="PF01590">
    <property type="entry name" value="GAF"/>
    <property type="match status" value="2"/>
</dbReference>
<protein>
    <recommendedName>
        <fullName evidence="2">GAF domain-containing protein</fullName>
    </recommendedName>
</protein>
<feature type="domain" description="GAF" evidence="2">
    <location>
        <begin position="107"/>
        <end position="265"/>
    </location>
</feature>
<dbReference type="SMART" id="SM00065">
    <property type="entry name" value="GAF"/>
    <property type="match status" value="2"/>
</dbReference>
<dbReference type="PANTHER" id="PTHR43155">
    <property type="entry name" value="CYCLIC DI-GMP PHOSPHODIESTERASE PA4108-RELATED"/>
    <property type="match status" value="1"/>
</dbReference>
<comment type="caution">
    <text evidence="3">The sequence shown here is derived from an EMBL/GenBank/DDBJ whole genome shotgun (WGS) entry which is preliminary data.</text>
</comment>
<proteinExistence type="predicted"/>
<accession>A0A9W7DMR2</accession>
<gene>
    <name evidence="3" type="ORF">TrRE_jg8238</name>
</gene>
<dbReference type="InterPro" id="IPR003018">
    <property type="entry name" value="GAF"/>
</dbReference>
<feature type="domain" description="GAF" evidence="2">
    <location>
        <begin position="286"/>
        <end position="427"/>
    </location>
</feature>
<organism evidence="3 4">
    <name type="scientific">Triparma retinervis</name>
    <dbReference type="NCBI Taxonomy" id="2557542"/>
    <lineage>
        <taxon>Eukaryota</taxon>
        <taxon>Sar</taxon>
        <taxon>Stramenopiles</taxon>
        <taxon>Ochrophyta</taxon>
        <taxon>Bolidophyceae</taxon>
        <taxon>Parmales</taxon>
        <taxon>Triparmaceae</taxon>
        <taxon>Triparma</taxon>
    </lineage>
</organism>